<keyword evidence="3" id="KW-1185">Reference proteome</keyword>
<organism evidence="2 3">
    <name type="scientific">Protopolystoma xenopodis</name>
    <dbReference type="NCBI Taxonomy" id="117903"/>
    <lineage>
        <taxon>Eukaryota</taxon>
        <taxon>Metazoa</taxon>
        <taxon>Spiralia</taxon>
        <taxon>Lophotrochozoa</taxon>
        <taxon>Platyhelminthes</taxon>
        <taxon>Monogenea</taxon>
        <taxon>Polyopisthocotylea</taxon>
        <taxon>Polystomatidea</taxon>
        <taxon>Polystomatidae</taxon>
        <taxon>Protopolystoma</taxon>
    </lineage>
</organism>
<dbReference type="AlphaFoldDB" id="A0A3S5CSV1"/>
<gene>
    <name evidence="2" type="ORF">PXEA_LOCUS27267</name>
</gene>
<feature type="region of interest" description="Disordered" evidence="1">
    <location>
        <begin position="91"/>
        <end position="138"/>
    </location>
</feature>
<comment type="caution">
    <text evidence="2">The sequence shown here is derived from an EMBL/GenBank/DDBJ whole genome shotgun (WGS) entry which is preliminary data.</text>
</comment>
<reference evidence="2" key="1">
    <citation type="submission" date="2018-11" db="EMBL/GenBank/DDBJ databases">
        <authorList>
            <consortium name="Pathogen Informatics"/>
        </authorList>
    </citation>
    <scope>NUCLEOTIDE SEQUENCE</scope>
</reference>
<evidence type="ECO:0000256" key="1">
    <source>
        <dbReference type="SAM" id="MobiDB-lite"/>
    </source>
</evidence>
<dbReference type="EMBL" id="CAAALY010246494">
    <property type="protein sequence ID" value="VEL33827.1"/>
    <property type="molecule type" value="Genomic_DNA"/>
</dbReference>
<dbReference type="Proteomes" id="UP000784294">
    <property type="component" value="Unassembled WGS sequence"/>
</dbReference>
<protein>
    <submittedName>
        <fullName evidence="2">Uncharacterized protein</fullName>
    </submittedName>
</protein>
<proteinExistence type="predicted"/>
<evidence type="ECO:0000313" key="2">
    <source>
        <dbReference type="EMBL" id="VEL33827.1"/>
    </source>
</evidence>
<sequence>MLQFPRFLGDCLEANARGSHSPPPLHCTNAAIPTSSNIGLGLCCLSPCSETSPGENLIVRVNSKPQNDIKGCQMFAGGSECQISEVQGLLKSQPRGKIPSRSHSQSRLKPNRSEPTSPCHSPLFRNGRQEEGSQTGDSSIYSTSYIFLERLPCKAQKSSEYGNDEDLLKECYMEDEAASTSAETSQLSGELSGPKGSVDFLSDGHKMENMTCALKSRTANDYHIESRRDTGFCEKTSCNLADSSASTATYLAKTSAAASVTSSTSAIAYRSGENALGELKRKAHNASTDDEMTL</sequence>
<name>A0A3S5CSV1_9PLAT</name>
<evidence type="ECO:0000313" key="3">
    <source>
        <dbReference type="Proteomes" id="UP000784294"/>
    </source>
</evidence>
<feature type="compositionally biased region" description="Basic residues" evidence="1">
    <location>
        <begin position="98"/>
        <end position="110"/>
    </location>
</feature>
<accession>A0A3S5CSV1</accession>